<dbReference type="AlphaFoldDB" id="A0AAD3CWX1"/>
<dbReference type="PANTHER" id="PTHR36220">
    <property type="entry name" value="UNNAMED PRODUCT"/>
    <property type="match status" value="1"/>
</dbReference>
<reference evidence="3 4" key="1">
    <citation type="journal article" date="2021" name="Sci. Rep.">
        <title>The genome of the diatom Chaetoceros tenuissimus carries an ancient integrated fragment of an extant virus.</title>
        <authorList>
            <person name="Hongo Y."/>
            <person name="Kimura K."/>
            <person name="Takaki Y."/>
            <person name="Yoshida Y."/>
            <person name="Baba S."/>
            <person name="Kobayashi G."/>
            <person name="Nagasaki K."/>
            <person name="Hano T."/>
            <person name="Tomaru Y."/>
        </authorList>
    </citation>
    <scope>NUCLEOTIDE SEQUENCE [LARGE SCALE GENOMIC DNA]</scope>
    <source>
        <strain evidence="3 4">NIES-3715</strain>
    </source>
</reference>
<dbReference type="InterPro" id="IPR028994">
    <property type="entry name" value="Integrin_alpha_N"/>
</dbReference>
<keyword evidence="2" id="KW-0472">Membrane</keyword>
<keyword evidence="2" id="KW-0812">Transmembrane</keyword>
<comment type="caution">
    <text evidence="3">The sequence shown here is derived from an EMBL/GenBank/DDBJ whole genome shotgun (WGS) entry which is preliminary data.</text>
</comment>
<dbReference type="SUPFAM" id="SSF82171">
    <property type="entry name" value="DPP6 N-terminal domain-like"/>
    <property type="match status" value="1"/>
</dbReference>
<dbReference type="EMBL" id="BLLK01000047">
    <property type="protein sequence ID" value="GFH53727.1"/>
    <property type="molecule type" value="Genomic_DNA"/>
</dbReference>
<dbReference type="Proteomes" id="UP001054902">
    <property type="component" value="Unassembled WGS sequence"/>
</dbReference>
<evidence type="ECO:0000256" key="1">
    <source>
        <dbReference type="SAM" id="MobiDB-lite"/>
    </source>
</evidence>
<dbReference type="PANTHER" id="PTHR36220:SF1">
    <property type="entry name" value="GAMMA TUBULIN COMPLEX COMPONENT C-TERMINAL DOMAIN-CONTAINING PROTEIN"/>
    <property type="match status" value="1"/>
</dbReference>
<protein>
    <submittedName>
        <fullName evidence="3">Uncharacterized protein</fullName>
    </submittedName>
</protein>
<sequence length="668" mass="73260">MLKRSLFTPGHSTRRNLLDSKELVWNATHAYEFELYEATMEGTDQYDYFGSAVAMSGDGSRVAVGSDGKYGYNGAVLIYEHDDNLGSFTQLGPTIRGEFNGGFASSLDLSHDGNTLVVGAPDGHENKGCVTVYKFDAVWKKMGDEIVGHIKSAHAGHSVSISGDGSTIAYGSPYALDGFGNIRVMTFDSSKNTWNLDFSLDGTEKTFLGGSISLNFAGDRLVAGARLMTPVIGGKPYEHAGGFEVFDLINQSWKKNGKTIHGDQSYGRLGHAIDCSYDGQRIIAGAFTSHEGTGAVYVFQEDQSNDNGWSLLGQVIQGEEEHDQLGSAVSISGTGSIIAIGAPDNNDISPNGGEVKIYHFDESENLWEEVEINISGYDIGDDNKNFGDAIGLNEHGDHMIIGSQMGNYYKGVVQIYRAVRSTSHKQKNPLHINELNGSDITSVSIGALFIITVTMLLGLRMHKRKKTEKIKESRSENILKYIDESFDDTKGAKHTVYVRKSSTAGVQAVYAPSDQYKTATALADSWRLQDDVSIRPRTAPVSRHLSHTSRSTRTVDDDISEIFGEVQMYGSDDHRLSAMSMGSSRSLASRQELARSDSRRQQFRARSGLDLLEEEEDLSIAESQPHTNDDDDSRLSYESDLPSQKSKPKSNYYTKWYGDDESTTGKIV</sequence>
<organism evidence="3 4">
    <name type="scientific">Chaetoceros tenuissimus</name>
    <dbReference type="NCBI Taxonomy" id="426638"/>
    <lineage>
        <taxon>Eukaryota</taxon>
        <taxon>Sar</taxon>
        <taxon>Stramenopiles</taxon>
        <taxon>Ochrophyta</taxon>
        <taxon>Bacillariophyta</taxon>
        <taxon>Coscinodiscophyceae</taxon>
        <taxon>Chaetocerotophycidae</taxon>
        <taxon>Chaetocerotales</taxon>
        <taxon>Chaetocerotaceae</taxon>
        <taxon>Chaetoceros</taxon>
    </lineage>
</organism>
<evidence type="ECO:0000256" key="2">
    <source>
        <dbReference type="SAM" id="Phobius"/>
    </source>
</evidence>
<evidence type="ECO:0000313" key="4">
    <source>
        <dbReference type="Proteomes" id="UP001054902"/>
    </source>
</evidence>
<gene>
    <name evidence="3" type="ORF">CTEN210_10203</name>
</gene>
<evidence type="ECO:0000313" key="3">
    <source>
        <dbReference type="EMBL" id="GFH53727.1"/>
    </source>
</evidence>
<feature type="transmembrane region" description="Helical" evidence="2">
    <location>
        <begin position="440"/>
        <end position="459"/>
    </location>
</feature>
<accession>A0AAD3CWX1</accession>
<keyword evidence="2" id="KW-1133">Transmembrane helix</keyword>
<dbReference type="Gene3D" id="2.130.10.130">
    <property type="entry name" value="Integrin alpha, N-terminal"/>
    <property type="match status" value="2"/>
</dbReference>
<feature type="region of interest" description="Disordered" evidence="1">
    <location>
        <begin position="615"/>
        <end position="668"/>
    </location>
</feature>
<keyword evidence="4" id="KW-1185">Reference proteome</keyword>
<feature type="compositionally biased region" description="Polar residues" evidence="1">
    <location>
        <begin position="641"/>
        <end position="653"/>
    </location>
</feature>
<name>A0AAD3CWX1_9STRA</name>
<proteinExistence type="predicted"/>